<dbReference type="AlphaFoldDB" id="A0AA50CKW1"/>
<name>A0AA50CKW1_9HYPH</name>
<evidence type="ECO:0000313" key="1">
    <source>
        <dbReference type="EMBL" id="WLR98745.1"/>
    </source>
</evidence>
<reference evidence="1 2" key="1">
    <citation type="submission" date="2023-08" db="EMBL/GenBank/DDBJ databases">
        <title>Pathogen: clinical or host-associated sample.</title>
        <authorList>
            <person name="Hergert J."/>
            <person name="Casey R."/>
            <person name="Wagner J."/>
            <person name="Young E.L."/>
            <person name="Oakeson K.F."/>
        </authorList>
    </citation>
    <scope>NUCLEOTIDE SEQUENCE [LARGE SCALE GENOMIC DNA]</scope>
    <source>
        <strain evidence="1 2">1760953</strain>
    </source>
</reference>
<sequence length="106" mass="11374">MSRESEEAAARVRALHRLRTRGLEAGISALIAVAEDEKAPANSRAQAGSALLRGNNLFSANPGDAPKELHEMSLAELKSLSAQIERDRDAILAEMEAEGDESSVFE</sequence>
<dbReference type="RefSeq" id="WP_306038370.1">
    <property type="nucleotide sequence ID" value="NZ_CP132302.1"/>
</dbReference>
<proteinExistence type="predicted"/>
<gene>
    <name evidence="1" type="ORF">Q9313_06910</name>
</gene>
<evidence type="ECO:0000313" key="2">
    <source>
        <dbReference type="Proteomes" id="UP001234585"/>
    </source>
</evidence>
<organism evidence="1 2">
    <name type="scientific">Shinella sumterensis</name>
    <dbReference type="NCBI Taxonomy" id="1967501"/>
    <lineage>
        <taxon>Bacteria</taxon>
        <taxon>Pseudomonadati</taxon>
        <taxon>Pseudomonadota</taxon>
        <taxon>Alphaproteobacteria</taxon>
        <taxon>Hyphomicrobiales</taxon>
        <taxon>Rhizobiaceae</taxon>
        <taxon>Shinella</taxon>
    </lineage>
</organism>
<dbReference type="Proteomes" id="UP001234585">
    <property type="component" value="Chromosome"/>
</dbReference>
<keyword evidence="2" id="KW-1185">Reference proteome</keyword>
<protein>
    <submittedName>
        <fullName evidence="1">Uncharacterized protein</fullName>
    </submittedName>
</protein>
<dbReference type="EMBL" id="CP132302">
    <property type="protein sequence ID" value="WLR98745.1"/>
    <property type="molecule type" value="Genomic_DNA"/>
</dbReference>
<accession>A0AA50CKW1</accession>